<evidence type="ECO:0000256" key="3">
    <source>
        <dbReference type="ARBA" id="ARBA00022825"/>
    </source>
</evidence>
<feature type="non-terminal residue" evidence="6">
    <location>
        <position position="1"/>
    </location>
</feature>
<dbReference type="PANTHER" id="PTHR24252">
    <property type="entry name" value="ACROSIN-RELATED"/>
    <property type="match status" value="1"/>
</dbReference>
<keyword evidence="4" id="KW-1015">Disulfide bond</keyword>
<dbReference type="InterPro" id="IPR001314">
    <property type="entry name" value="Peptidase_S1A"/>
</dbReference>
<evidence type="ECO:0000313" key="7">
    <source>
        <dbReference type="Proteomes" id="UP001166052"/>
    </source>
</evidence>
<dbReference type="InterPro" id="IPR001254">
    <property type="entry name" value="Trypsin_dom"/>
</dbReference>
<dbReference type="EMBL" id="JAAWVN010006771">
    <property type="protein sequence ID" value="MBN3290174.1"/>
    <property type="molecule type" value="Genomic_DNA"/>
</dbReference>
<reference evidence="6" key="1">
    <citation type="journal article" date="2021" name="Cell">
        <title>Tracing the genetic footprints of vertebrate landing in non-teleost ray-finned fishes.</title>
        <authorList>
            <person name="Bi X."/>
            <person name="Wang K."/>
            <person name="Yang L."/>
            <person name="Pan H."/>
            <person name="Jiang H."/>
            <person name="Wei Q."/>
            <person name="Fang M."/>
            <person name="Yu H."/>
            <person name="Zhu C."/>
            <person name="Cai Y."/>
            <person name="He Y."/>
            <person name="Gan X."/>
            <person name="Zeng H."/>
            <person name="Yu D."/>
            <person name="Zhu Y."/>
            <person name="Jiang H."/>
            <person name="Qiu Q."/>
            <person name="Yang H."/>
            <person name="Zhang Y.E."/>
            <person name="Wang W."/>
            <person name="Zhu M."/>
            <person name="He S."/>
            <person name="Zhang G."/>
        </authorList>
    </citation>
    <scope>NUCLEOTIDE SEQUENCE</scope>
    <source>
        <strain evidence="6">Bchr_001</strain>
    </source>
</reference>
<keyword evidence="1" id="KW-0645">Protease</keyword>
<feature type="domain" description="Peptidase S1" evidence="5">
    <location>
        <begin position="1"/>
        <end position="241"/>
    </location>
</feature>
<evidence type="ECO:0000259" key="5">
    <source>
        <dbReference type="PROSITE" id="PS50240"/>
    </source>
</evidence>
<evidence type="ECO:0000256" key="1">
    <source>
        <dbReference type="ARBA" id="ARBA00022670"/>
    </source>
</evidence>
<evidence type="ECO:0000256" key="2">
    <source>
        <dbReference type="ARBA" id="ARBA00022801"/>
    </source>
</evidence>
<name>A0ABS2YUL9_POLSE</name>
<proteinExistence type="predicted"/>
<dbReference type="SUPFAM" id="SSF50494">
    <property type="entry name" value="Trypsin-like serine proteases"/>
    <property type="match status" value="1"/>
</dbReference>
<dbReference type="Gene3D" id="2.40.10.10">
    <property type="entry name" value="Trypsin-like serine proteases"/>
    <property type="match status" value="2"/>
</dbReference>
<dbReference type="Proteomes" id="UP001166052">
    <property type="component" value="Unassembled WGS sequence"/>
</dbReference>
<dbReference type="PROSITE" id="PS50240">
    <property type="entry name" value="TRYPSIN_DOM"/>
    <property type="match status" value="1"/>
</dbReference>
<protein>
    <submittedName>
        <fullName evidence="6">KLKB1 protein</fullName>
    </submittedName>
</protein>
<dbReference type="PANTHER" id="PTHR24252:SF8">
    <property type="entry name" value="ACROSIN"/>
    <property type="match status" value="1"/>
</dbReference>
<evidence type="ECO:0000256" key="4">
    <source>
        <dbReference type="ARBA" id="ARBA00023157"/>
    </source>
</evidence>
<keyword evidence="7" id="KW-1185">Reference proteome</keyword>
<comment type="caution">
    <text evidence="6">The sequence shown here is derived from an EMBL/GenBank/DDBJ whole genome shotgun (WGS) entry which is preliminary data.</text>
</comment>
<dbReference type="SMART" id="SM00020">
    <property type="entry name" value="Tryp_SPc"/>
    <property type="match status" value="1"/>
</dbReference>
<dbReference type="InterPro" id="IPR043504">
    <property type="entry name" value="Peptidase_S1_PA_chymotrypsin"/>
</dbReference>
<evidence type="ECO:0000313" key="6">
    <source>
        <dbReference type="EMBL" id="MBN3290174.1"/>
    </source>
</evidence>
<keyword evidence="3" id="KW-0720">Serine protease</keyword>
<dbReference type="CDD" id="cd00190">
    <property type="entry name" value="Tryp_SPc"/>
    <property type="match status" value="1"/>
</dbReference>
<accession>A0ABS2YUL9</accession>
<sequence length="249" mass="27913">SGGSDALPGAWPWQVSLQYNSEHNCGGSIISDNWILTAVHCFEHLNLSYDSWKVVAGLNKLHLKDWSTQIRFPSKFILHCKFKERTVKDDIALVRLASPLFFTNFIQPICILNQKVEEMNFTNCYITGFGVVSSAIDNPELPPVLQEAEVNLITKSVCRKSNWNGKSVTEKMLCAGYKEGGIGACWVKSNGGPLQCFSEQKRRFYLVGITSWVKNGCALPCNPAVFTCVSSFFAWIRKAQASYEKIKNK</sequence>
<dbReference type="PRINTS" id="PR00722">
    <property type="entry name" value="CHYMOTRYPSIN"/>
</dbReference>
<gene>
    <name evidence="6" type="primary">Klkb1_1</name>
    <name evidence="6" type="ORF">GTO92_0021341</name>
</gene>
<feature type="non-terminal residue" evidence="6">
    <location>
        <position position="249"/>
    </location>
</feature>
<organism evidence="6 7">
    <name type="scientific">Polypterus senegalus</name>
    <name type="common">Senegal bichir</name>
    <dbReference type="NCBI Taxonomy" id="55291"/>
    <lineage>
        <taxon>Eukaryota</taxon>
        <taxon>Metazoa</taxon>
        <taxon>Chordata</taxon>
        <taxon>Craniata</taxon>
        <taxon>Vertebrata</taxon>
        <taxon>Euteleostomi</taxon>
        <taxon>Actinopterygii</taxon>
        <taxon>Polypteriformes</taxon>
        <taxon>Polypteridae</taxon>
        <taxon>Polypterus</taxon>
    </lineage>
</organism>
<dbReference type="Pfam" id="PF00089">
    <property type="entry name" value="Trypsin"/>
    <property type="match status" value="1"/>
</dbReference>
<dbReference type="InterPro" id="IPR009003">
    <property type="entry name" value="Peptidase_S1_PA"/>
</dbReference>
<keyword evidence="2" id="KW-0378">Hydrolase</keyword>